<dbReference type="Gene3D" id="1.10.260.40">
    <property type="entry name" value="lambda repressor-like DNA-binding domains"/>
    <property type="match status" value="1"/>
</dbReference>
<dbReference type="InterPro" id="IPR001387">
    <property type="entry name" value="Cro/C1-type_HTH"/>
</dbReference>
<proteinExistence type="predicted"/>
<gene>
    <name evidence="2" type="ORF">DORLON_02681</name>
</gene>
<protein>
    <recommendedName>
        <fullName evidence="1">HTH cro/C1-type domain-containing protein</fullName>
    </recommendedName>
</protein>
<dbReference type="PROSITE" id="PS50943">
    <property type="entry name" value="HTH_CROC1"/>
    <property type="match status" value="1"/>
</dbReference>
<sequence>MVRKMSRIKIELEKVLKERKISKNQLCYACKLQHTQLNNYCKNKVVRVDLATIAKICDYVGCSIADILVLEKDEEPEQEIAEK</sequence>
<evidence type="ECO:0000313" key="3">
    <source>
        <dbReference type="Proteomes" id="UP000004016"/>
    </source>
</evidence>
<dbReference type="GO" id="GO:0003677">
    <property type="term" value="F:DNA binding"/>
    <property type="evidence" value="ECO:0007669"/>
    <property type="project" value="InterPro"/>
</dbReference>
<name>A6BK33_9FIRM</name>
<dbReference type="InterPro" id="IPR010982">
    <property type="entry name" value="Lambda_DNA-bd_dom_sf"/>
</dbReference>
<dbReference type="SUPFAM" id="SSF47413">
    <property type="entry name" value="lambda repressor-like DNA-binding domains"/>
    <property type="match status" value="1"/>
</dbReference>
<reference evidence="2 3" key="1">
    <citation type="submission" date="2007-03" db="EMBL/GenBank/DDBJ databases">
        <authorList>
            <person name="Fulton L."/>
            <person name="Clifton S."/>
            <person name="Fulton B."/>
            <person name="Xu J."/>
            <person name="Minx P."/>
            <person name="Pepin K.H."/>
            <person name="Johnson M."/>
            <person name="Thiruvilangam P."/>
            <person name="Bhonagiri V."/>
            <person name="Nash W.E."/>
            <person name="Mardis E.R."/>
            <person name="Wilson R.K."/>
        </authorList>
    </citation>
    <scope>NUCLEOTIDE SEQUENCE [LARGE SCALE GENOMIC DNA]</scope>
    <source>
        <strain evidence="2 3">DSM 13814</strain>
    </source>
</reference>
<comment type="caution">
    <text evidence="2">The sequence shown here is derived from an EMBL/GenBank/DDBJ whole genome shotgun (WGS) entry which is preliminary data.</text>
</comment>
<dbReference type="eggNOG" id="COG3655">
    <property type="taxonomic scope" value="Bacteria"/>
</dbReference>
<accession>A6BK33</accession>
<feature type="domain" description="HTH cro/C1-type" evidence="1">
    <location>
        <begin position="12"/>
        <end position="67"/>
    </location>
</feature>
<dbReference type="HOGENOM" id="CLU_066192_31_2_9"/>
<dbReference type="AlphaFoldDB" id="A6BK33"/>
<evidence type="ECO:0000313" key="2">
    <source>
        <dbReference type="EMBL" id="EDM61998.1"/>
    </source>
</evidence>
<dbReference type="EMBL" id="AAXB02000019">
    <property type="protein sequence ID" value="EDM61998.1"/>
    <property type="molecule type" value="Genomic_DNA"/>
</dbReference>
<dbReference type="Proteomes" id="UP000004016">
    <property type="component" value="Unassembled WGS sequence"/>
</dbReference>
<reference evidence="2 3" key="2">
    <citation type="submission" date="2007-04" db="EMBL/GenBank/DDBJ databases">
        <title>Draft genome sequence of Dorea longicatena (DSM 13814).</title>
        <authorList>
            <person name="Sudarsanam P."/>
            <person name="Ley R."/>
            <person name="Guruge J."/>
            <person name="Turnbaugh P.J."/>
            <person name="Mahowald M."/>
            <person name="Liep D."/>
            <person name="Gordon J."/>
        </authorList>
    </citation>
    <scope>NUCLEOTIDE SEQUENCE [LARGE SCALE GENOMIC DNA]</scope>
    <source>
        <strain evidence="2 3">DSM 13814</strain>
    </source>
</reference>
<evidence type="ECO:0000259" key="1">
    <source>
        <dbReference type="PROSITE" id="PS50943"/>
    </source>
</evidence>
<dbReference type="Pfam" id="PF13443">
    <property type="entry name" value="HTH_26"/>
    <property type="match status" value="1"/>
</dbReference>
<organism evidence="2 3">
    <name type="scientific">Dorea longicatena DSM 13814</name>
    <dbReference type="NCBI Taxonomy" id="411462"/>
    <lineage>
        <taxon>Bacteria</taxon>
        <taxon>Bacillati</taxon>
        <taxon>Bacillota</taxon>
        <taxon>Clostridia</taxon>
        <taxon>Lachnospirales</taxon>
        <taxon>Lachnospiraceae</taxon>
        <taxon>Dorea</taxon>
    </lineage>
</organism>